<name>A0AAD5Z9R9_9POAL</name>
<gene>
    <name evidence="1" type="ORF">LUZ61_018724</name>
</gene>
<reference evidence="1 2" key="1">
    <citation type="journal article" date="2022" name="Cell">
        <title>Repeat-based holocentromeres influence genome architecture and karyotype evolution.</title>
        <authorList>
            <person name="Hofstatter P.G."/>
            <person name="Thangavel G."/>
            <person name="Lux T."/>
            <person name="Neumann P."/>
            <person name="Vondrak T."/>
            <person name="Novak P."/>
            <person name="Zhang M."/>
            <person name="Costa L."/>
            <person name="Castellani M."/>
            <person name="Scott A."/>
            <person name="Toegelov H."/>
            <person name="Fuchs J."/>
            <person name="Mata-Sucre Y."/>
            <person name="Dias Y."/>
            <person name="Vanzela A.L.L."/>
            <person name="Huettel B."/>
            <person name="Almeida C.C.S."/>
            <person name="Simkova H."/>
            <person name="Souza G."/>
            <person name="Pedrosa-Harand A."/>
            <person name="Macas J."/>
            <person name="Mayer K.F.X."/>
            <person name="Houben A."/>
            <person name="Marques A."/>
        </authorList>
    </citation>
    <scope>NUCLEOTIDE SEQUENCE [LARGE SCALE GENOMIC DNA]</scope>
    <source>
        <strain evidence="1">RhyTen1mFocal</strain>
    </source>
</reference>
<dbReference type="PANTHER" id="PTHR31170">
    <property type="entry name" value="BNAC04G53230D PROTEIN"/>
    <property type="match status" value="1"/>
</dbReference>
<dbReference type="InterPro" id="IPR004158">
    <property type="entry name" value="DUF247_pln"/>
</dbReference>
<evidence type="ECO:0000313" key="2">
    <source>
        <dbReference type="Proteomes" id="UP001210211"/>
    </source>
</evidence>
<proteinExistence type="predicted"/>
<comment type="caution">
    <text evidence="1">The sequence shown here is derived from an EMBL/GenBank/DDBJ whole genome shotgun (WGS) entry which is preliminary data.</text>
</comment>
<dbReference type="EMBL" id="JAMRDG010000002">
    <property type="protein sequence ID" value="KAJ3689560.1"/>
    <property type="molecule type" value="Genomic_DNA"/>
</dbReference>
<organism evidence="1 2">
    <name type="scientific">Rhynchospora tenuis</name>
    <dbReference type="NCBI Taxonomy" id="198213"/>
    <lineage>
        <taxon>Eukaryota</taxon>
        <taxon>Viridiplantae</taxon>
        <taxon>Streptophyta</taxon>
        <taxon>Embryophyta</taxon>
        <taxon>Tracheophyta</taxon>
        <taxon>Spermatophyta</taxon>
        <taxon>Magnoliopsida</taxon>
        <taxon>Liliopsida</taxon>
        <taxon>Poales</taxon>
        <taxon>Cyperaceae</taxon>
        <taxon>Cyperoideae</taxon>
        <taxon>Rhynchosporeae</taxon>
        <taxon>Rhynchospora</taxon>
    </lineage>
</organism>
<evidence type="ECO:0000313" key="1">
    <source>
        <dbReference type="EMBL" id="KAJ3689560.1"/>
    </source>
</evidence>
<dbReference type="AlphaFoldDB" id="A0AAD5Z9R9"/>
<dbReference type="Proteomes" id="UP001210211">
    <property type="component" value="Unassembled WGS sequence"/>
</dbReference>
<protein>
    <submittedName>
        <fullName evidence="1">Uncharacterized protein</fullName>
    </submittedName>
</protein>
<keyword evidence="2" id="KW-1185">Reference proteome</keyword>
<sequence length="291" mass="33258">MNLIKKRLQEVPENPFEDMSIFRVPARLQEAHKGLFEPRMVSIGPYHRGKKPSASWKSRSGIFFEISSKGDRMLALKFTSKRLELSRTEHAGWAVGNLSTDLVLLDNQIPFFIIHKLFAIQLGMTHNRESFECPLLKDLIFNTPLCSRQIIASAMGEPPNEWCGNIYHYLHLVYMCMTPHDGKGKGYTIEKRSYHRGFHFPKSRDAEPQIYSAELDMVPYAEELNMVSASKSGLKMTIQNQVIIPCASKLHAAGVTFKRKKNPSDRFDISFTANGTMEIPLLSLSYYRKIL</sequence>
<accession>A0AAD5Z9R9</accession>
<dbReference type="Pfam" id="PF03140">
    <property type="entry name" value="DUF247"/>
    <property type="match status" value="2"/>
</dbReference>